<comment type="caution">
    <text evidence="10">The sequence shown here is derived from an EMBL/GenBank/DDBJ whole genome shotgun (WGS) entry which is preliminary data.</text>
</comment>
<accession>A0ABN8PB33</accession>
<proteinExistence type="inferred from homology"/>
<evidence type="ECO:0000256" key="3">
    <source>
        <dbReference type="ARBA" id="ARBA00007092"/>
    </source>
</evidence>
<keyword evidence="7" id="KW-0460">Magnesium</keyword>
<comment type="catalytic activity">
    <reaction evidence="1">
        <text>Exonucleolytic cleavage in the 3'- to 5'-direction to yield nucleoside 5'-phosphates.</text>
        <dbReference type="EC" id="3.1.11.2"/>
    </reaction>
</comment>
<evidence type="ECO:0000259" key="9">
    <source>
        <dbReference type="Pfam" id="PF03372"/>
    </source>
</evidence>
<dbReference type="CDD" id="cd09076">
    <property type="entry name" value="L1-EN"/>
    <property type="match status" value="1"/>
</dbReference>
<reference evidence="10 11" key="1">
    <citation type="submission" date="2022-05" db="EMBL/GenBank/DDBJ databases">
        <authorList>
            <consortium name="Genoscope - CEA"/>
            <person name="William W."/>
        </authorList>
    </citation>
    <scope>NUCLEOTIDE SEQUENCE [LARGE SCALE GENOMIC DNA]</scope>
</reference>
<keyword evidence="8" id="KW-0175">Coiled coil</keyword>
<sequence>MTEKIATQLERIFEMLAGVESRLQNLEGIFERFSALEKSVNKLETELNKIVEKTRKLEGEVNDLSKSMEFANVEIEDLKKNDKENEVKIKELENKILYQEVYNRRENLRFFGFPESADGAENTHEVVRKFLSDELEMENAADIEFQRAHRIGKKKTGETRPMIVRFLRFPERELVFQRVRELADDIDLKVYADFPREISERRKKQWPRLKKAREEGKTAFFSKPEPDKLYDIIFLQETYSTVDVEDIWRTQWRGKLFFAHGSNHSCGVMILVRSDLDFNPRTISCDDEGRSIIIEAEVQGSPFLFVNIYAPNKVQDQCRFFDKLNKNIEDRVVNEELRIILGGDFNVTLDSDLDCSGGRPFRKDSVKHIQDLCLLDFDLVDIWRVRNPDSKRFTWRQRNPFIQRRLDYWLISDVCQDDIEKSDIIPSINSDHSAIFLHLNSIDKPKHGPSFWKFNASLINDDDFVALINESMPLWLEEFKDVIDKRLLWDLIKYRIRQSQITIKYSKEKARERRRKISDIEASLKISEERCGSSPTPENQEEFELLKMEYDSIYEQIAKGAIIRSKATWYEKGEKSNKFFLNLETHKKAKSSVRKVFDDNGVLITDPKKILQEIQNFYSNL</sequence>
<evidence type="ECO:0000256" key="7">
    <source>
        <dbReference type="ARBA" id="ARBA00022842"/>
    </source>
</evidence>
<comment type="similarity">
    <text evidence="3">Belongs to the DNA repair enzymes AP/ExoA family.</text>
</comment>
<keyword evidence="11" id="KW-1185">Reference proteome</keyword>
<comment type="cofactor">
    <cofactor evidence="2">
        <name>Mg(2+)</name>
        <dbReference type="ChEBI" id="CHEBI:18420"/>
    </cofactor>
</comment>
<dbReference type="Gene3D" id="3.30.70.1820">
    <property type="entry name" value="L1 transposable element, RRM domain"/>
    <property type="match status" value="1"/>
</dbReference>
<feature type="coiled-coil region" evidence="8">
    <location>
        <begin position="26"/>
        <end position="100"/>
    </location>
</feature>
<keyword evidence="5" id="KW-0479">Metal-binding</keyword>
<feature type="non-terminal residue" evidence="10">
    <location>
        <position position="621"/>
    </location>
</feature>
<name>A0ABN8PB33_9CNID</name>
<dbReference type="EC" id="3.1.11.2" evidence="4"/>
<gene>
    <name evidence="10" type="ORF">PLOB_00040529</name>
</gene>
<dbReference type="InterPro" id="IPR004808">
    <property type="entry name" value="AP_endonuc_1"/>
</dbReference>
<dbReference type="PANTHER" id="PTHR22748:SF4">
    <property type="entry name" value="DNA-(APURINIC OR APYRIMIDINIC SITE) ENDONUCLEASE 2"/>
    <property type="match status" value="1"/>
</dbReference>
<dbReference type="Pfam" id="PF03372">
    <property type="entry name" value="Exo_endo_phos"/>
    <property type="match status" value="1"/>
</dbReference>
<evidence type="ECO:0000256" key="8">
    <source>
        <dbReference type="SAM" id="Coils"/>
    </source>
</evidence>
<protein>
    <recommendedName>
        <fullName evidence="4">exodeoxyribonuclease III</fullName>
        <ecNumber evidence="4">3.1.11.2</ecNumber>
    </recommendedName>
</protein>
<dbReference type="Gene3D" id="3.60.10.10">
    <property type="entry name" value="Endonuclease/exonuclease/phosphatase"/>
    <property type="match status" value="1"/>
</dbReference>
<evidence type="ECO:0000313" key="11">
    <source>
        <dbReference type="Proteomes" id="UP001159405"/>
    </source>
</evidence>
<dbReference type="Proteomes" id="UP001159405">
    <property type="component" value="Unassembled WGS sequence"/>
</dbReference>
<evidence type="ECO:0000256" key="6">
    <source>
        <dbReference type="ARBA" id="ARBA00022801"/>
    </source>
</evidence>
<evidence type="ECO:0000256" key="1">
    <source>
        <dbReference type="ARBA" id="ARBA00000493"/>
    </source>
</evidence>
<feature type="domain" description="Endonuclease/exonuclease/phosphatase" evidence="9">
    <location>
        <begin position="230"/>
        <end position="413"/>
    </location>
</feature>
<dbReference type="InterPro" id="IPR005135">
    <property type="entry name" value="Endo/exonuclease/phosphatase"/>
</dbReference>
<dbReference type="PANTHER" id="PTHR22748">
    <property type="entry name" value="AP ENDONUCLEASE"/>
    <property type="match status" value="1"/>
</dbReference>
<evidence type="ECO:0000256" key="4">
    <source>
        <dbReference type="ARBA" id="ARBA00012115"/>
    </source>
</evidence>
<dbReference type="InterPro" id="IPR036691">
    <property type="entry name" value="Endo/exonu/phosph_ase_sf"/>
</dbReference>
<evidence type="ECO:0000256" key="2">
    <source>
        <dbReference type="ARBA" id="ARBA00001946"/>
    </source>
</evidence>
<organism evidence="10 11">
    <name type="scientific">Porites lobata</name>
    <dbReference type="NCBI Taxonomy" id="104759"/>
    <lineage>
        <taxon>Eukaryota</taxon>
        <taxon>Metazoa</taxon>
        <taxon>Cnidaria</taxon>
        <taxon>Anthozoa</taxon>
        <taxon>Hexacorallia</taxon>
        <taxon>Scleractinia</taxon>
        <taxon>Fungiina</taxon>
        <taxon>Poritidae</taxon>
        <taxon>Porites</taxon>
    </lineage>
</organism>
<dbReference type="SUPFAM" id="SSF56219">
    <property type="entry name" value="DNase I-like"/>
    <property type="match status" value="1"/>
</dbReference>
<evidence type="ECO:0000313" key="10">
    <source>
        <dbReference type="EMBL" id="CAH3139232.1"/>
    </source>
</evidence>
<dbReference type="EMBL" id="CALNXK010000062">
    <property type="protein sequence ID" value="CAH3139232.1"/>
    <property type="molecule type" value="Genomic_DNA"/>
</dbReference>
<keyword evidence="6" id="KW-0378">Hydrolase</keyword>
<evidence type="ECO:0000256" key="5">
    <source>
        <dbReference type="ARBA" id="ARBA00022723"/>
    </source>
</evidence>